<proteinExistence type="predicted"/>
<dbReference type="RefSeq" id="WP_160961360.1">
    <property type="nucleotide sequence ID" value="NZ_WVUD01000020.1"/>
</dbReference>
<dbReference type="EMBL" id="WVUD01000020">
    <property type="protein sequence ID" value="MYL83838.1"/>
    <property type="molecule type" value="Genomic_DNA"/>
</dbReference>
<evidence type="ECO:0000313" key="4">
    <source>
        <dbReference type="Proteomes" id="UP000482487"/>
    </source>
</evidence>
<dbReference type="AlphaFoldDB" id="A0A7C9J9W2"/>
<organism evidence="3 4">
    <name type="scientific">Solidesulfovibrio aerotolerans</name>
    <dbReference type="NCBI Taxonomy" id="295255"/>
    <lineage>
        <taxon>Bacteria</taxon>
        <taxon>Pseudomonadati</taxon>
        <taxon>Thermodesulfobacteriota</taxon>
        <taxon>Desulfovibrionia</taxon>
        <taxon>Desulfovibrionales</taxon>
        <taxon>Desulfovibrionaceae</taxon>
        <taxon>Solidesulfovibrio</taxon>
    </lineage>
</organism>
<dbReference type="Proteomes" id="UP000482487">
    <property type="component" value="Unassembled WGS sequence"/>
</dbReference>
<reference evidence="3 4" key="1">
    <citation type="submission" date="2020-01" db="EMBL/GenBank/DDBJ databases">
        <title>Genome sequence of Desulfovibrio aerotolerans DSM 16695(T).</title>
        <authorList>
            <person name="Karnachuk O."/>
            <person name="Avakyan M."/>
            <person name="Mardanov A."/>
            <person name="Kadnikov V."/>
            <person name="Ravin N."/>
        </authorList>
    </citation>
    <scope>NUCLEOTIDE SEQUENCE [LARGE SCALE GENOMIC DNA]</scope>
    <source>
        <strain evidence="3 4">DSM 16695</strain>
    </source>
</reference>
<comment type="caution">
    <text evidence="3">The sequence shown here is derived from an EMBL/GenBank/DDBJ whole genome shotgun (WGS) entry which is preliminary data.</text>
</comment>
<feature type="region of interest" description="Disordered" evidence="1">
    <location>
        <begin position="33"/>
        <end position="111"/>
    </location>
</feature>
<feature type="compositionally biased region" description="Polar residues" evidence="1">
    <location>
        <begin position="95"/>
        <end position="111"/>
    </location>
</feature>
<feature type="signal peptide" evidence="2">
    <location>
        <begin position="1"/>
        <end position="30"/>
    </location>
</feature>
<keyword evidence="2" id="KW-0732">Signal</keyword>
<feature type="compositionally biased region" description="Polar residues" evidence="1">
    <location>
        <begin position="33"/>
        <end position="79"/>
    </location>
</feature>
<name>A0A7C9J9W2_9BACT</name>
<feature type="chain" id="PRO_5028890891" evidence="2">
    <location>
        <begin position="31"/>
        <end position="111"/>
    </location>
</feature>
<evidence type="ECO:0000256" key="2">
    <source>
        <dbReference type="SAM" id="SignalP"/>
    </source>
</evidence>
<sequence>MNAVQTSARLAAVVAIALGLALSTAIEAQAFKRQSTVTGPGNRSVTNEATTTRTPGGYSRSATTTGPNNNAVNRTSQGQWDPATKTWNNTTTYTGPQGNSADVNRSTTVTK</sequence>
<dbReference type="OrthoDB" id="5460566at2"/>
<evidence type="ECO:0000313" key="3">
    <source>
        <dbReference type="EMBL" id="MYL83838.1"/>
    </source>
</evidence>
<keyword evidence="4" id="KW-1185">Reference proteome</keyword>
<accession>A0A7C9J9W2</accession>
<evidence type="ECO:0000256" key="1">
    <source>
        <dbReference type="SAM" id="MobiDB-lite"/>
    </source>
</evidence>
<gene>
    <name evidence="3" type="ORF">GTA51_11930</name>
</gene>
<feature type="compositionally biased region" description="Low complexity" evidence="1">
    <location>
        <begin position="84"/>
        <end position="94"/>
    </location>
</feature>
<protein>
    <submittedName>
        <fullName evidence="3">Uncharacterized protein</fullName>
    </submittedName>
</protein>